<keyword evidence="1" id="KW-0812">Transmembrane</keyword>
<reference evidence="2 3" key="1">
    <citation type="submission" date="2018-06" db="EMBL/GenBank/DDBJ databases">
        <authorList>
            <consortium name="Pathogen Informatics"/>
            <person name="Doyle S."/>
        </authorList>
    </citation>
    <scope>NUCLEOTIDE SEQUENCE [LARGE SCALE GENOMIC DNA]</scope>
    <source>
        <strain evidence="2 3">NCTC13456</strain>
    </source>
</reference>
<protein>
    <submittedName>
        <fullName evidence="2">Uncharacterized protein</fullName>
    </submittedName>
</protein>
<dbReference type="EMBL" id="UFXS01000001">
    <property type="protein sequence ID" value="STD53166.1"/>
    <property type="molecule type" value="Genomic_DNA"/>
</dbReference>
<name>A0A376G3B7_9FLAO</name>
<gene>
    <name evidence="2" type="ORF">NCTC13456_00355</name>
</gene>
<evidence type="ECO:0000256" key="1">
    <source>
        <dbReference type="SAM" id="Phobius"/>
    </source>
</evidence>
<keyword evidence="1" id="KW-0472">Membrane</keyword>
<evidence type="ECO:0000313" key="3">
    <source>
        <dbReference type="Proteomes" id="UP000254737"/>
    </source>
</evidence>
<dbReference type="AlphaFoldDB" id="A0A376G3B7"/>
<dbReference type="Proteomes" id="UP000254737">
    <property type="component" value="Unassembled WGS sequence"/>
</dbReference>
<organism evidence="2 3">
    <name type="scientific">Empedobacter falsenii</name>
    <dbReference type="NCBI Taxonomy" id="343874"/>
    <lineage>
        <taxon>Bacteria</taxon>
        <taxon>Pseudomonadati</taxon>
        <taxon>Bacteroidota</taxon>
        <taxon>Flavobacteriia</taxon>
        <taxon>Flavobacteriales</taxon>
        <taxon>Weeksellaceae</taxon>
        <taxon>Empedobacter</taxon>
    </lineage>
</organism>
<keyword evidence="1" id="KW-1133">Transmembrane helix</keyword>
<evidence type="ECO:0000313" key="2">
    <source>
        <dbReference type="EMBL" id="STD53166.1"/>
    </source>
</evidence>
<feature type="transmembrane region" description="Helical" evidence="1">
    <location>
        <begin position="50"/>
        <end position="70"/>
    </location>
</feature>
<proteinExistence type="predicted"/>
<accession>A0A376G3B7</accession>
<feature type="transmembrane region" description="Helical" evidence="1">
    <location>
        <begin position="9"/>
        <end position="30"/>
    </location>
</feature>
<sequence length="77" mass="8664">MSKKSINNTLFKTGIGLISLSILMFIYAIAMFSSRGNYNKFAIKISEICLVFWFPILIIGIIIFIIASILKNKKSSN</sequence>